<dbReference type="Pfam" id="PF01547">
    <property type="entry name" value="SBP_bac_1"/>
    <property type="match status" value="1"/>
</dbReference>
<keyword evidence="1" id="KW-1003">Cell membrane</keyword>
<feature type="chain" id="PRO_5046824300" evidence="6">
    <location>
        <begin position="21"/>
        <end position="441"/>
    </location>
</feature>
<evidence type="ECO:0000256" key="1">
    <source>
        <dbReference type="ARBA" id="ARBA00022475"/>
    </source>
</evidence>
<dbReference type="EMBL" id="JAUSTZ010000001">
    <property type="protein sequence ID" value="MDQ0223771.1"/>
    <property type="molecule type" value="Genomic_DNA"/>
</dbReference>
<dbReference type="Proteomes" id="UP001232245">
    <property type="component" value="Unassembled WGS sequence"/>
</dbReference>
<gene>
    <name evidence="7" type="ORF">J2S02_000093</name>
</gene>
<reference evidence="7 8" key="1">
    <citation type="submission" date="2023-07" db="EMBL/GenBank/DDBJ databases">
        <title>Genomic Encyclopedia of Type Strains, Phase IV (KMG-IV): sequencing the most valuable type-strain genomes for metagenomic binning, comparative biology and taxonomic classification.</title>
        <authorList>
            <person name="Goeker M."/>
        </authorList>
    </citation>
    <scope>NUCLEOTIDE SEQUENCE [LARGE SCALE GENOMIC DNA]</scope>
    <source>
        <strain evidence="7 8">DSM 17723</strain>
    </source>
</reference>
<evidence type="ECO:0000313" key="8">
    <source>
        <dbReference type="Proteomes" id="UP001232245"/>
    </source>
</evidence>
<evidence type="ECO:0000256" key="5">
    <source>
        <dbReference type="ARBA" id="ARBA00023288"/>
    </source>
</evidence>
<feature type="signal peptide" evidence="6">
    <location>
        <begin position="1"/>
        <end position="20"/>
    </location>
</feature>
<keyword evidence="3" id="KW-0472">Membrane</keyword>
<dbReference type="PANTHER" id="PTHR43649:SF33">
    <property type="entry name" value="POLYGALACTURONAN_RHAMNOGALACTURONAN-BINDING PROTEIN YTCQ"/>
    <property type="match status" value="1"/>
</dbReference>
<accession>A0ABT9YUU9</accession>
<dbReference type="InterPro" id="IPR006059">
    <property type="entry name" value="SBP"/>
</dbReference>
<comment type="caution">
    <text evidence="7">The sequence shown here is derived from an EMBL/GenBank/DDBJ whole genome shotgun (WGS) entry which is preliminary data.</text>
</comment>
<evidence type="ECO:0000256" key="2">
    <source>
        <dbReference type="ARBA" id="ARBA00022729"/>
    </source>
</evidence>
<keyword evidence="8" id="KW-1185">Reference proteome</keyword>
<keyword evidence="4" id="KW-0564">Palmitate</keyword>
<keyword evidence="5" id="KW-0449">Lipoprotein</keyword>
<keyword evidence="2 6" id="KW-0732">Signal</keyword>
<dbReference type="CDD" id="cd13585">
    <property type="entry name" value="PBP2_TMBP_like"/>
    <property type="match status" value="1"/>
</dbReference>
<dbReference type="PANTHER" id="PTHR43649">
    <property type="entry name" value="ARABINOSE-BINDING PROTEIN-RELATED"/>
    <property type="match status" value="1"/>
</dbReference>
<name>A0ABT9YUU9_9BACI</name>
<dbReference type="SUPFAM" id="SSF53850">
    <property type="entry name" value="Periplasmic binding protein-like II"/>
    <property type="match status" value="1"/>
</dbReference>
<dbReference type="Gene3D" id="3.40.190.10">
    <property type="entry name" value="Periplasmic binding protein-like II"/>
    <property type="match status" value="1"/>
</dbReference>
<proteinExistence type="predicted"/>
<dbReference type="RefSeq" id="WP_095300052.1">
    <property type="nucleotide sequence ID" value="NZ_CADEPK010000138.1"/>
</dbReference>
<evidence type="ECO:0000256" key="6">
    <source>
        <dbReference type="SAM" id="SignalP"/>
    </source>
</evidence>
<dbReference type="InterPro" id="IPR050490">
    <property type="entry name" value="Bact_solute-bd_prot1"/>
</dbReference>
<evidence type="ECO:0000256" key="4">
    <source>
        <dbReference type="ARBA" id="ARBA00023139"/>
    </source>
</evidence>
<evidence type="ECO:0000313" key="7">
    <source>
        <dbReference type="EMBL" id="MDQ0223771.1"/>
    </source>
</evidence>
<dbReference type="PROSITE" id="PS51257">
    <property type="entry name" value="PROKAR_LIPOPROTEIN"/>
    <property type="match status" value="1"/>
</dbReference>
<organism evidence="7 8">
    <name type="scientific">Metabacillus niabensis</name>
    <dbReference type="NCBI Taxonomy" id="324854"/>
    <lineage>
        <taxon>Bacteria</taxon>
        <taxon>Bacillati</taxon>
        <taxon>Bacillota</taxon>
        <taxon>Bacilli</taxon>
        <taxon>Bacillales</taxon>
        <taxon>Bacillaceae</taxon>
        <taxon>Metabacillus</taxon>
    </lineage>
</organism>
<protein>
    <submittedName>
        <fullName evidence="7">Arabinosaccharide transport system substrate-binding protein</fullName>
    </submittedName>
</protein>
<evidence type="ECO:0000256" key="3">
    <source>
        <dbReference type="ARBA" id="ARBA00023136"/>
    </source>
</evidence>
<sequence>MRKKSLFFILLGFMAILLIACNKGETTGEEATSTEVIGDDKDATELKFWTFVELHTDLFKDSVERWNKEFPDRKIKLVAETYPYDNMHNNLLLALQSGKGAPDIADIEISRFPNYLQGEPQLEPMNEYVEPVKDKFVESRFDIYAKDGKYYGIPTHVGATVMYYNTEIMEAAGVDIDSIKTWDDYVEAGKKVVENTDAMMTTVETGGFMSFWSMVSQQGSDFFDENGEVILDNETNIKTVQFLYDMVHTHKIAEMTPGGENHMEEYYKYMNEGGAASVAMPMWYMGRFTDYMQDLKGKIAIRPLPAWEEGGNRSAGMGGTGTVVTNQSEHAELAKEFLAYTKLSEEGNIALWKVLGFDPPRWDVWESEEMKEDNKFYQYFGTNIFDVLLEIKDEINAVNITEKTPLVQQQLSTNVFTNVIRQKSQTPEEALKQAADEIRNN</sequence>